<gene>
    <name evidence="2" type="ORF">EWF95_09610</name>
</gene>
<dbReference type="InterPro" id="IPR027056">
    <property type="entry name" value="Gluconate_2DH_su3"/>
</dbReference>
<dbReference type="AlphaFoldDB" id="A0A544QPB3"/>
<dbReference type="RefSeq" id="WP_142443835.1">
    <property type="nucleotide sequence ID" value="NZ_SESI01000002.1"/>
</dbReference>
<evidence type="ECO:0000256" key="1">
    <source>
        <dbReference type="SAM" id="MobiDB-lite"/>
    </source>
</evidence>
<sequence length="170" mass="18087">MELTRRDAVTALTAAGITATTGCSGLAGDTTGDAEPMDTLVGLAEVLYPSDVEPTAEFIETFMYGRISDEESYREELAAGIETLNTLAADEQGGAFHTLSADQRRSVIENTDLRSGPSEPDGSDVARVNYYLLDELLFAFYSSPTGGELIGNSNPRGYPGGFGYSPPLEQ</sequence>
<accession>A0A544QPB3</accession>
<keyword evidence="3" id="KW-1185">Reference proteome</keyword>
<dbReference type="OrthoDB" id="198474at2157"/>
<protein>
    <submittedName>
        <fullName evidence="2">Gluconate 2-dehydrogenase subunit 3 family protein</fullName>
    </submittedName>
</protein>
<dbReference type="Proteomes" id="UP000315385">
    <property type="component" value="Unassembled WGS sequence"/>
</dbReference>
<dbReference type="PROSITE" id="PS51257">
    <property type="entry name" value="PROKAR_LIPOPROTEIN"/>
    <property type="match status" value="1"/>
</dbReference>
<organism evidence="2 3">
    <name type="scientific">Halonotius roseus</name>
    <dbReference type="NCBI Taxonomy" id="2511997"/>
    <lineage>
        <taxon>Archaea</taxon>
        <taxon>Methanobacteriati</taxon>
        <taxon>Methanobacteriota</taxon>
        <taxon>Stenosarchaea group</taxon>
        <taxon>Halobacteria</taxon>
        <taxon>Halobacteriales</taxon>
        <taxon>Haloferacaceae</taxon>
        <taxon>Halonotius</taxon>
    </lineage>
</organism>
<feature type="region of interest" description="Disordered" evidence="1">
    <location>
        <begin position="149"/>
        <end position="170"/>
    </location>
</feature>
<reference evidence="2 3" key="1">
    <citation type="submission" date="2019-02" db="EMBL/GenBank/DDBJ databases">
        <title>Halonotius sp. a new haloqrchaeon isolated from saline water.</title>
        <authorList>
            <person name="Duran-Viseras A."/>
            <person name="Sanchez-Porro C."/>
            <person name="Ventosa A."/>
        </authorList>
    </citation>
    <scope>NUCLEOTIDE SEQUENCE [LARGE SCALE GENOMIC DNA]</scope>
    <source>
        <strain evidence="2 3">F9-27</strain>
    </source>
</reference>
<comment type="caution">
    <text evidence="2">The sequence shown here is derived from an EMBL/GenBank/DDBJ whole genome shotgun (WGS) entry which is preliminary data.</text>
</comment>
<proteinExistence type="predicted"/>
<dbReference type="Pfam" id="PF13618">
    <property type="entry name" value="Gluconate_2-dh3"/>
    <property type="match status" value="1"/>
</dbReference>
<evidence type="ECO:0000313" key="3">
    <source>
        <dbReference type="Proteomes" id="UP000315385"/>
    </source>
</evidence>
<name>A0A544QPB3_9EURY</name>
<dbReference type="EMBL" id="SESI01000002">
    <property type="protein sequence ID" value="TQQ80724.1"/>
    <property type="molecule type" value="Genomic_DNA"/>
</dbReference>
<evidence type="ECO:0000313" key="2">
    <source>
        <dbReference type="EMBL" id="TQQ80724.1"/>
    </source>
</evidence>